<accession>A0A0B1SFF4</accession>
<gene>
    <name evidence="2" type="ORF">OESDEN_18355</name>
</gene>
<dbReference type="EMBL" id="KN583743">
    <property type="protein sequence ID" value="KHJ81955.1"/>
    <property type="molecule type" value="Genomic_DNA"/>
</dbReference>
<organism evidence="2 3">
    <name type="scientific">Oesophagostomum dentatum</name>
    <name type="common">Nodular worm</name>
    <dbReference type="NCBI Taxonomy" id="61180"/>
    <lineage>
        <taxon>Eukaryota</taxon>
        <taxon>Metazoa</taxon>
        <taxon>Ecdysozoa</taxon>
        <taxon>Nematoda</taxon>
        <taxon>Chromadorea</taxon>
        <taxon>Rhabditida</taxon>
        <taxon>Rhabditina</taxon>
        <taxon>Rhabditomorpha</taxon>
        <taxon>Strongyloidea</taxon>
        <taxon>Strongylidae</taxon>
        <taxon>Oesophagostomum</taxon>
    </lineage>
</organism>
<evidence type="ECO:0008006" key="4">
    <source>
        <dbReference type="Google" id="ProtNLM"/>
    </source>
</evidence>
<protein>
    <recommendedName>
        <fullName evidence="4">Saposin B-type domain-containing protein</fullName>
    </recommendedName>
</protein>
<dbReference type="AlphaFoldDB" id="A0A0B1SFF4"/>
<dbReference type="Proteomes" id="UP000053660">
    <property type="component" value="Unassembled WGS sequence"/>
</dbReference>
<evidence type="ECO:0000313" key="3">
    <source>
        <dbReference type="Proteomes" id="UP000053660"/>
    </source>
</evidence>
<keyword evidence="3" id="KW-1185">Reference proteome</keyword>
<feature type="signal peptide" evidence="1">
    <location>
        <begin position="1"/>
        <end position="15"/>
    </location>
</feature>
<evidence type="ECO:0000256" key="1">
    <source>
        <dbReference type="SAM" id="SignalP"/>
    </source>
</evidence>
<reference evidence="2 3" key="1">
    <citation type="submission" date="2014-03" db="EMBL/GenBank/DDBJ databases">
        <title>Draft genome of the hookworm Oesophagostomum dentatum.</title>
        <authorList>
            <person name="Mitreva M."/>
        </authorList>
    </citation>
    <scope>NUCLEOTIDE SEQUENCE [LARGE SCALE GENOMIC DNA]</scope>
    <source>
        <strain evidence="2 3">OD-Hann</strain>
    </source>
</reference>
<feature type="chain" id="PRO_5012678101" description="Saposin B-type domain-containing protein" evidence="1">
    <location>
        <begin position="16"/>
        <end position="103"/>
    </location>
</feature>
<sequence length="103" mass="11822">MNILVIAIFFMLSMAATVTSMSEPMDSCLLECRRTIGYFIASKKSITEYSKVCLRYRLPKALKIGCSKDLCDHLKRFAEEYEHTDENGIEVSRVIFYPILVLT</sequence>
<evidence type="ECO:0000313" key="2">
    <source>
        <dbReference type="EMBL" id="KHJ81955.1"/>
    </source>
</evidence>
<name>A0A0B1SFF4_OESDE</name>
<proteinExistence type="predicted"/>
<keyword evidence="1" id="KW-0732">Signal</keyword>